<dbReference type="AlphaFoldDB" id="A0A6A4Y354"/>
<accession>A0A6A4Y354</accession>
<sequence length="144" mass="15063">AVGFGSSTGQYFKIKNSWGAQWGENGYIYLQRGVGGKGMCNVAEGVSYPQLSGSPQPPSPPSPSSSRPSPSSNRPSPSSNSPTRKPQPQPSSRKPTPSSNPSPGPSGDCGSCTNCYYAPSQSCFAGWTKSQCTSVSQYKWCGKA</sequence>
<reference evidence="3" key="1">
    <citation type="submission" date="2019-06" db="EMBL/GenBank/DDBJ databases">
        <title>Genomics analysis of Aphanomyces spp. identifies a new class of oomycete effector associated with host adaptation.</title>
        <authorList>
            <person name="Gaulin E."/>
        </authorList>
    </citation>
    <scope>NUCLEOTIDE SEQUENCE</scope>
    <source>
        <strain evidence="3">CBS 578.67</strain>
    </source>
</reference>
<dbReference type="InterPro" id="IPR000668">
    <property type="entry name" value="Peptidase_C1A_C"/>
</dbReference>
<evidence type="ECO:0000256" key="1">
    <source>
        <dbReference type="SAM" id="MobiDB-lite"/>
    </source>
</evidence>
<feature type="region of interest" description="Disordered" evidence="1">
    <location>
        <begin position="41"/>
        <end position="108"/>
    </location>
</feature>
<comment type="caution">
    <text evidence="3">The sequence shown here is derived from an EMBL/GenBank/DDBJ whole genome shotgun (WGS) entry which is preliminary data.</text>
</comment>
<evidence type="ECO:0000313" key="3">
    <source>
        <dbReference type="EMBL" id="KAF0690160.1"/>
    </source>
</evidence>
<feature type="compositionally biased region" description="Low complexity" evidence="1">
    <location>
        <begin position="64"/>
        <end position="82"/>
    </location>
</feature>
<gene>
    <name evidence="3" type="ORF">As57867_018348</name>
</gene>
<feature type="non-terminal residue" evidence="3">
    <location>
        <position position="1"/>
    </location>
</feature>
<name>A0A6A4Y354_9STRA</name>
<dbReference type="Pfam" id="PF00112">
    <property type="entry name" value="Peptidase_C1"/>
    <property type="match status" value="1"/>
</dbReference>
<dbReference type="GO" id="GO:0008234">
    <property type="term" value="F:cysteine-type peptidase activity"/>
    <property type="evidence" value="ECO:0007669"/>
    <property type="project" value="InterPro"/>
</dbReference>
<evidence type="ECO:0000259" key="2">
    <source>
        <dbReference type="Pfam" id="PF00112"/>
    </source>
</evidence>
<dbReference type="EMBL" id="VJMH01006390">
    <property type="protein sequence ID" value="KAF0690160.1"/>
    <property type="molecule type" value="Genomic_DNA"/>
</dbReference>
<protein>
    <recommendedName>
        <fullName evidence="2">Peptidase C1A papain C-terminal domain-containing protein</fullName>
    </recommendedName>
</protein>
<feature type="domain" description="Peptidase C1A papain C-terminal" evidence="2">
    <location>
        <begin position="1"/>
        <end position="49"/>
    </location>
</feature>
<dbReference type="SUPFAM" id="SSF54001">
    <property type="entry name" value="Cysteine proteinases"/>
    <property type="match status" value="1"/>
</dbReference>
<feature type="compositionally biased region" description="Polar residues" evidence="1">
    <location>
        <begin position="83"/>
        <end position="94"/>
    </location>
</feature>
<dbReference type="InterPro" id="IPR038765">
    <property type="entry name" value="Papain-like_cys_pep_sf"/>
</dbReference>
<proteinExistence type="predicted"/>
<dbReference type="GO" id="GO:0006508">
    <property type="term" value="P:proteolysis"/>
    <property type="evidence" value="ECO:0007669"/>
    <property type="project" value="InterPro"/>
</dbReference>
<dbReference type="OrthoDB" id="78878at2759"/>
<dbReference type="Gene3D" id="2.40.50.170">
    <property type="entry name" value="Cysteine proteinases. Chain C"/>
    <property type="match status" value="1"/>
</dbReference>
<organism evidence="3">
    <name type="scientific">Aphanomyces stellatus</name>
    <dbReference type="NCBI Taxonomy" id="120398"/>
    <lineage>
        <taxon>Eukaryota</taxon>
        <taxon>Sar</taxon>
        <taxon>Stramenopiles</taxon>
        <taxon>Oomycota</taxon>
        <taxon>Saprolegniomycetes</taxon>
        <taxon>Saprolegniales</taxon>
        <taxon>Verrucalvaceae</taxon>
        <taxon>Aphanomyces</taxon>
    </lineage>
</organism>